<feature type="transmembrane region" description="Helical" evidence="8">
    <location>
        <begin position="165"/>
        <end position="182"/>
    </location>
</feature>
<evidence type="ECO:0000256" key="5">
    <source>
        <dbReference type="ARBA" id="ARBA00022989"/>
    </source>
</evidence>
<evidence type="ECO:0000313" key="12">
    <source>
        <dbReference type="Proteomes" id="UP001449178"/>
    </source>
</evidence>
<feature type="transmembrane region" description="Helical" evidence="8">
    <location>
        <begin position="143"/>
        <end position="159"/>
    </location>
</feature>
<dbReference type="RefSeq" id="WP_270049130.1">
    <property type="nucleotide sequence ID" value="NZ_AZOD01000045.1"/>
</dbReference>
<proteinExistence type="predicted"/>
<feature type="domain" description="SGNH" evidence="10">
    <location>
        <begin position="312"/>
        <end position="525"/>
    </location>
</feature>
<evidence type="ECO:0000256" key="3">
    <source>
        <dbReference type="ARBA" id="ARBA00022679"/>
    </source>
</evidence>
<feature type="transmembrane region" description="Helical" evidence="8">
    <location>
        <begin position="229"/>
        <end position="252"/>
    </location>
</feature>
<evidence type="ECO:0000313" key="11">
    <source>
        <dbReference type="EMBL" id="WZW88813.1"/>
    </source>
</evidence>
<gene>
    <name evidence="11" type="ORF">WMO13_00525</name>
</gene>
<dbReference type="Proteomes" id="UP001449178">
    <property type="component" value="Chromosome"/>
</dbReference>
<dbReference type="PANTHER" id="PTHR23028:SF53">
    <property type="entry name" value="ACYL_TRANSF_3 DOMAIN-CONTAINING PROTEIN"/>
    <property type="match status" value="1"/>
</dbReference>
<keyword evidence="3 11" id="KW-0808">Transferase</keyword>
<dbReference type="InterPro" id="IPR050879">
    <property type="entry name" value="Acyltransferase_3"/>
</dbReference>
<feature type="transmembrane region" description="Helical" evidence="8">
    <location>
        <begin position="264"/>
        <end position="285"/>
    </location>
</feature>
<evidence type="ECO:0000256" key="1">
    <source>
        <dbReference type="ARBA" id="ARBA00004651"/>
    </source>
</evidence>
<keyword evidence="4 8" id="KW-0812">Transmembrane</keyword>
<dbReference type="InterPro" id="IPR043968">
    <property type="entry name" value="SGNH"/>
</dbReference>
<keyword evidence="5 8" id="KW-1133">Transmembrane helix</keyword>
<dbReference type="GO" id="GO:0016746">
    <property type="term" value="F:acyltransferase activity"/>
    <property type="evidence" value="ECO:0007669"/>
    <property type="project" value="UniProtKB-KW"/>
</dbReference>
<dbReference type="Pfam" id="PF19040">
    <property type="entry name" value="SGNH"/>
    <property type="match status" value="1"/>
</dbReference>
<evidence type="ECO:0000256" key="4">
    <source>
        <dbReference type="ARBA" id="ARBA00022692"/>
    </source>
</evidence>
<dbReference type="EC" id="2.3.1.-" evidence="11"/>
<evidence type="ECO:0000256" key="2">
    <source>
        <dbReference type="ARBA" id="ARBA00022475"/>
    </source>
</evidence>
<reference evidence="11 12" key="1">
    <citation type="submission" date="2024-03" db="EMBL/GenBank/DDBJ databases">
        <title>Complete Genome Sequence and Annotation of Ignatzschineria larvae DSM 13226.</title>
        <authorList>
            <person name="Cantrell E."/>
            <person name="Burcham Z.M."/>
        </authorList>
    </citation>
    <scope>NUCLEOTIDE SEQUENCE [LARGE SCALE GENOMIC DNA]</scope>
    <source>
        <strain evidence="11 12">DSM 13226</strain>
    </source>
</reference>
<protein>
    <submittedName>
        <fullName evidence="11">Acyltransferase family protein</fullName>
        <ecNumber evidence="11">2.3.1.-</ecNumber>
    </submittedName>
</protein>
<evidence type="ECO:0000256" key="8">
    <source>
        <dbReference type="SAM" id="Phobius"/>
    </source>
</evidence>
<evidence type="ECO:0000256" key="6">
    <source>
        <dbReference type="ARBA" id="ARBA00023136"/>
    </source>
</evidence>
<dbReference type="EMBL" id="CP150637">
    <property type="protein sequence ID" value="WZW88813.1"/>
    <property type="molecule type" value="Genomic_DNA"/>
</dbReference>
<sequence>MTFIFAILILMPDDYNSFWRSARYAMTFRANRAFTGFDYFNPITEEKPLLHLWSLAIEEQFYFIWPLAFFLGYKVFKRTPSPFIGLFWLAIIGIIISTILAEMSGRVEPNDSYYLLQNRASELLVGCALALNPYPVNAVIKKYLGIVGAIVAVLCFIFLNRSYLIPGIATLIPTIAAALFILDDRTDSAYKRLFTNQFARTIGLWSFSLYLWHWPILAFMRYLNNGVELSLIWLAVAALLTLILSTLSYYLIENPVRKLRFKFLVSLVLIYLLPFGLLTSFNMLVNRTDDSVTQEQLRWFDQDGDGCWERIGDGCSIGDLNSQEHYLLIGDSHAMHLSSMMDIVGKKEGIKIDIIGSSSCPILFSYSSKKETRENCLMINDYLAKNWHQYDAIIFSQLFYGHMYRLKEDTNQHYLADFVETIRTIAAEKPVIVISDIPEFDYNPLRVNWFSQQPILKEMIHRRAPLFNNETANAAIQAALSQIPNTRYVDITPYVNELLNEGDLIYRDQNHLNPYGSRKIGNMFIKEQTLKVSDH</sequence>
<keyword evidence="12" id="KW-1185">Reference proteome</keyword>
<keyword evidence="6 8" id="KW-0472">Membrane</keyword>
<dbReference type="InterPro" id="IPR036514">
    <property type="entry name" value="SGNH_hydro_sf"/>
</dbReference>
<evidence type="ECO:0000259" key="9">
    <source>
        <dbReference type="Pfam" id="PF01757"/>
    </source>
</evidence>
<evidence type="ECO:0000256" key="7">
    <source>
        <dbReference type="ARBA" id="ARBA00023315"/>
    </source>
</evidence>
<name>A0ABZ3C206_9GAMM</name>
<dbReference type="PANTHER" id="PTHR23028">
    <property type="entry name" value="ACETYLTRANSFERASE"/>
    <property type="match status" value="1"/>
</dbReference>
<evidence type="ECO:0000259" key="10">
    <source>
        <dbReference type="Pfam" id="PF19040"/>
    </source>
</evidence>
<dbReference type="SUPFAM" id="SSF52266">
    <property type="entry name" value="SGNH hydrolase"/>
    <property type="match status" value="1"/>
</dbReference>
<dbReference type="InterPro" id="IPR002656">
    <property type="entry name" value="Acyl_transf_3_dom"/>
</dbReference>
<keyword evidence="7 11" id="KW-0012">Acyltransferase</keyword>
<feature type="transmembrane region" description="Helical" evidence="8">
    <location>
        <begin position="202"/>
        <end position="223"/>
    </location>
</feature>
<organism evidence="11 12">
    <name type="scientific">Ignatzschineria larvae DSM 13226</name>
    <dbReference type="NCBI Taxonomy" id="1111732"/>
    <lineage>
        <taxon>Bacteria</taxon>
        <taxon>Pseudomonadati</taxon>
        <taxon>Pseudomonadota</taxon>
        <taxon>Gammaproteobacteria</taxon>
        <taxon>Cardiobacteriales</taxon>
        <taxon>Ignatzschineriaceae</taxon>
        <taxon>Ignatzschineria</taxon>
    </lineage>
</organism>
<accession>A0ABZ3C206</accession>
<feature type="transmembrane region" description="Helical" evidence="8">
    <location>
        <begin position="83"/>
        <end position="101"/>
    </location>
</feature>
<dbReference type="Pfam" id="PF01757">
    <property type="entry name" value="Acyl_transf_3"/>
    <property type="match status" value="1"/>
</dbReference>
<comment type="subcellular location">
    <subcellularLocation>
        <location evidence="1">Cell membrane</location>
        <topology evidence="1">Multi-pass membrane protein</topology>
    </subcellularLocation>
</comment>
<keyword evidence="2" id="KW-1003">Cell membrane</keyword>
<dbReference type="Gene3D" id="3.40.50.1110">
    <property type="entry name" value="SGNH hydrolase"/>
    <property type="match status" value="1"/>
</dbReference>
<feature type="domain" description="Acyltransferase 3" evidence="9">
    <location>
        <begin position="14"/>
        <end position="249"/>
    </location>
</feature>